<keyword evidence="2" id="KW-0238">DNA-binding</keyword>
<evidence type="ECO:0000256" key="5">
    <source>
        <dbReference type="SAM" id="MobiDB-lite"/>
    </source>
</evidence>
<dbReference type="InterPro" id="IPR051575">
    <property type="entry name" value="Myb-like_DNA-bd"/>
</dbReference>
<evidence type="ECO:0008006" key="10">
    <source>
        <dbReference type="Google" id="ProtNLM"/>
    </source>
</evidence>
<feature type="domain" description="HTH myb-type" evidence="7">
    <location>
        <begin position="169"/>
        <end position="218"/>
    </location>
</feature>
<keyword evidence="4" id="KW-0539">Nucleus</keyword>
<dbReference type="Proteomes" id="UP001470230">
    <property type="component" value="Unassembled WGS sequence"/>
</dbReference>
<evidence type="ECO:0000256" key="4">
    <source>
        <dbReference type="ARBA" id="ARBA00023242"/>
    </source>
</evidence>
<proteinExistence type="predicted"/>
<evidence type="ECO:0000259" key="6">
    <source>
        <dbReference type="PROSITE" id="PS50090"/>
    </source>
</evidence>
<evidence type="ECO:0000313" key="9">
    <source>
        <dbReference type="Proteomes" id="UP001470230"/>
    </source>
</evidence>
<dbReference type="Gene3D" id="1.10.10.60">
    <property type="entry name" value="Homeodomain-like"/>
    <property type="match status" value="2"/>
</dbReference>
<keyword evidence="1" id="KW-0805">Transcription regulation</keyword>
<reference evidence="8 9" key="1">
    <citation type="submission" date="2024-04" db="EMBL/GenBank/DDBJ databases">
        <title>Tritrichomonas musculus Genome.</title>
        <authorList>
            <person name="Alves-Ferreira E."/>
            <person name="Grigg M."/>
            <person name="Lorenzi H."/>
            <person name="Galac M."/>
        </authorList>
    </citation>
    <scope>NUCLEOTIDE SEQUENCE [LARGE SCALE GENOMIC DNA]</scope>
    <source>
        <strain evidence="8 9">EAF2021</strain>
    </source>
</reference>
<gene>
    <name evidence="8" type="ORF">M9Y10_016732</name>
</gene>
<evidence type="ECO:0000256" key="3">
    <source>
        <dbReference type="ARBA" id="ARBA00023163"/>
    </source>
</evidence>
<evidence type="ECO:0000259" key="7">
    <source>
        <dbReference type="PROSITE" id="PS51294"/>
    </source>
</evidence>
<feature type="domain" description="Myb-like" evidence="6">
    <location>
        <begin position="107"/>
        <end position="162"/>
    </location>
</feature>
<dbReference type="CDD" id="cd00167">
    <property type="entry name" value="SANT"/>
    <property type="match status" value="2"/>
</dbReference>
<feature type="region of interest" description="Disordered" evidence="5">
    <location>
        <begin position="243"/>
        <end position="275"/>
    </location>
</feature>
<dbReference type="SMART" id="SM00717">
    <property type="entry name" value="SANT"/>
    <property type="match status" value="2"/>
</dbReference>
<protein>
    <recommendedName>
        <fullName evidence="10">Myb-like DNA-binding domain containing protein</fullName>
    </recommendedName>
</protein>
<sequence>MLNKDVKTCLNNEIDEKGTCFDQSFKDHYQICNNGMKCIFHFTNTNLNECSSSIDYVNSPNMMNVSASSMIEKKCDLQPLNSCLDDHSDVDNNDSIKNDDGNKNISEKRFQKKPFTAEEDKTLLSIINSVGEKNWGIISMFMKQMNYDRNGRQCRDRYFHYLDPKISPKSKWTAEEDELLLKTVESNGKKWKMMEKIFPGRSEVSLRNRYHLVLRKKIKNERGADRKQNIMSKTFAFLDNFNKRSRKPQNPSINNKKVQNTSRKISQNSNSINDIVPNQNSVKEAAALNNNFFTRSYKEANIFSLCDDDINELFNFEEIYFM</sequence>
<evidence type="ECO:0000256" key="1">
    <source>
        <dbReference type="ARBA" id="ARBA00023015"/>
    </source>
</evidence>
<dbReference type="SUPFAM" id="SSF46689">
    <property type="entry name" value="Homeodomain-like"/>
    <property type="match status" value="1"/>
</dbReference>
<feature type="domain" description="HTH myb-type" evidence="7">
    <location>
        <begin position="107"/>
        <end position="166"/>
    </location>
</feature>
<feature type="domain" description="Myb-like" evidence="6">
    <location>
        <begin position="169"/>
        <end position="214"/>
    </location>
</feature>
<keyword evidence="3" id="KW-0804">Transcription</keyword>
<comment type="caution">
    <text evidence="8">The sequence shown here is derived from an EMBL/GenBank/DDBJ whole genome shotgun (WGS) entry which is preliminary data.</text>
</comment>
<dbReference type="PANTHER" id="PTHR46621">
    <property type="entry name" value="SNRNA-ACTIVATING PROTEIN COMPLEX SUBUNIT 4"/>
    <property type="match status" value="1"/>
</dbReference>
<dbReference type="InterPro" id="IPR001005">
    <property type="entry name" value="SANT/Myb"/>
</dbReference>
<feature type="compositionally biased region" description="Polar residues" evidence="5">
    <location>
        <begin position="248"/>
        <end position="275"/>
    </location>
</feature>
<accession>A0ABR2HY12</accession>
<dbReference type="PROSITE" id="PS50090">
    <property type="entry name" value="MYB_LIKE"/>
    <property type="match status" value="2"/>
</dbReference>
<organism evidence="8 9">
    <name type="scientific">Tritrichomonas musculus</name>
    <dbReference type="NCBI Taxonomy" id="1915356"/>
    <lineage>
        <taxon>Eukaryota</taxon>
        <taxon>Metamonada</taxon>
        <taxon>Parabasalia</taxon>
        <taxon>Tritrichomonadida</taxon>
        <taxon>Tritrichomonadidae</taxon>
        <taxon>Tritrichomonas</taxon>
    </lineage>
</organism>
<dbReference type="InterPro" id="IPR009057">
    <property type="entry name" value="Homeodomain-like_sf"/>
</dbReference>
<dbReference type="EMBL" id="JAPFFF010000021">
    <property type="protein sequence ID" value="KAK8854174.1"/>
    <property type="molecule type" value="Genomic_DNA"/>
</dbReference>
<dbReference type="InterPro" id="IPR017930">
    <property type="entry name" value="Myb_dom"/>
</dbReference>
<name>A0ABR2HY12_9EUKA</name>
<dbReference type="PROSITE" id="PS51294">
    <property type="entry name" value="HTH_MYB"/>
    <property type="match status" value="2"/>
</dbReference>
<evidence type="ECO:0000313" key="8">
    <source>
        <dbReference type="EMBL" id="KAK8854174.1"/>
    </source>
</evidence>
<dbReference type="Pfam" id="PF00249">
    <property type="entry name" value="Myb_DNA-binding"/>
    <property type="match status" value="2"/>
</dbReference>
<keyword evidence="9" id="KW-1185">Reference proteome</keyword>
<evidence type="ECO:0000256" key="2">
    <source>
        <dbReference type="ARBA" id="ARBA00023125"/>
    </source>
</evidence>
<dbReference type="PANTHER" id="PTHR46621:SF1">
    <property type="entry name" value="SNRNA-ACTIVATING PROTEIN COMPLEX SUBUNIT 4"/>
    <property type="match status" value="1"/>
</dbReference>